<keyword evidence="1" id="KW-0812">Transmembrane</keyword>
<dbReference type="InterPro" id="IPR053154">
    <property type="entry name" value="c-di-AMP_regulator"/>
</dbReference>
<feature type="transmembrane region" description="Helical" evidence="1">
    <location>
        <begin position="28"/>
        <end position="47"/>
    </location>
</feature>
<dbReference type="Gene3D" id="2.170.120.30">
    <property type="match status" value="1"/>
</dbReference>
<proteinExistence type="predicted"/>
<dbReference type="Pfam" id="PF07949">
    <property type="entry name" value="YbbR"/>
    <property type="match status" value="1"/>
</dbReference>
<dbReference type="RefSeq" id="WP_142532165.1">
    <property type="nucleotide sequence ID" value="NZ_FXTB01000001.1"/>
</dbReference>
<dbReference type="AlphaFoldDB" id="A0A521BB56"/>
<sequence length="339" mass="38827">MKQFKNNITKWSDKAKTKFASVKQNRDLLVFMLFLVLATGLWFLNALRKEFTTSISYPVKYGDFPDDFILLGKPQNKLNIEIKSLGYNILPYHMGKLLEPHLLKVSTFRRIETENRYGAYLPTHEIFKNFAGAFPKDVELLSISPDTLFIYFEKKVRKRVPVKFNSQLNFKQQYYQSGQVSIKPDSIEVAGPGSLLDSTLFVNTEFMVYEGLSDSLIRNVSLEQIANVTFNPARVVVSIPIEPYTQKNMRIPIQHLNVPDTLALKTFPDDIGISFTVAASRFNKVKIQDFSVAVDFNSSTTPGLPDRLKVRMLKQPEGIKNVSYSPLFVECLFKKVKER</sequence>
<evidence type="ECO:0000313" key="3">
    <source>
        <dbReference type="Proteomes" id="UP000319040"/>
    </source>
</evidence>
<evidence type="ECO:0000256" key="1">
    <source>
        <dbReference type="SAM" id="Phobius"/>
    </source>
</evidence>
<protein>
    <submittedName>
        <fullName evidence="2">YbbR-like protein</fullName>
    </submittedName>
</protein>
<dbReference type="Proteomes" id="UP000319040">
    <property type="component" value="Unassembled WGS sequence"/>
</dbReference>
<evidence type="ECO:0000313" key="2">
    <source>
        <dbReference type="EMBL" id="SMO44221.1"/>
    </source>
</evidence>
<keyword evidence="1" id="KW-0472">Membrane</keyword>
<name>A0A521BB56_SACCC</name>
<dbReference type="OrthoDB" id="1115707at2"/>
<dbReference type="EMBL" id="FXTB01000001">
    <property type="protein sequence ID" value="SMO44221.1"/>
    <property type="molecule type" value="Genomic_DNA"/>
</dbReference>
<dbReference type="InterPro" id="IPR012505">
    <property type="entry name" value="YbbR"/>
</dbReference>
<dbReference type="PANTHER" id="PTHR37804">
    <property type="entry name" value="CDAA REGULATORY PROTEIN CDAR"/>
    <property type="match status" value="1"/>
</dbReference>
<gene>
    <name evidence="2" type="ORF">SAMN06265379_101839</name>
</gene>
<keyword evidence="3" id="KW-1185">Reference proteome</keyword>
<reference evidence="2 3" key="1">
    <citation type="submission" date="2017-05" db="EMBL/GenBank/DDBJ databases">
        <authorList>
            <person name="Varghese N."/>
            <person name="Submissions S."/>
        </authorList>
    </citation>
    <scope>NUCLEOTIDE SEQUENCE [LARGE SCALE GENOMIC DNA]</scope>
    <source>
        <strain evidence="2 3">DSM 27040</strain>
    </source>
</reference>
<keyword evidence="1" id="KW-1133">Transmembrane helix</keyword>
<dbReference type="Gene3D" id="2.170.120.40">
    <property type="entry name" value="YbbR-like domain"/>
    <property type="match status" value="1"/>
</dbReference>
<accession>A0A521BB56</accession>
<organism evidence="2 3">
    <name type="scientific">Saccharicrinis carchari</name>
    <dbReference type="NCBI Taxonomy" id="1168039"/>
    <lineage>
        <taxon>Bacteria</taxon>
        <taxon>Pseudomonadati</taxon>
        <taxon>Bacteroidota</taxon>
        <taxon>Bacteroidia</taxon>
        <taxon>Marinilabiliales</taxon>
        <taxon>Marinilabiliaceae</taxon>
        <taxon>Saccharicrinis</taxon>
    </lineage>
</organism>
<dbReference type="PANTHER" id="PTHR37804:SF1">
    <property type="entry name" value="CDAA REGULATORY PROTEIN CDAR"/>
    <property type="match status" value="1"/>
</dbReference>